<dbReference type="AlphaFoldDB" id="A0A9D4BRR1"/>
<dbReference type="Proteomes" id="UP000828390">
    <property type="component" value="Unassembled WGS sequence"/>
</dbReference>
<dbReference type="EMBL" id="JAIWYP010000014">
    <property type="protein sequence ID" value="KAH3706655.1"/>
    <property type="molecule type" value="Genomic_DNA"/>
</dbReference>
<name>A0A9D4BRR1_DREPO</name>
<sequence>MTRLKIKIRFSKKITPPTLADNASYINIEKIASSPCGHFHEDWPNNVTFRVWIKTIFELNRRIQEKNVLTKCHEDVSKNVSSGLENCPTPPGGHVFPLITTIFKLVRDIHLTNL</sequence>
<evidence type="ECO:0000313" key="2">
    <source>
        <dbReference type="Proteomes" id="UP000828390"/>
    </source>
</evidence>
<accession>A0A9D4BRR1</accession>
<comment type="caution">
    <text evidence="1">The sequence shown here is derived from an EMBL/GenBank/DDBJ whole genome shotgun (WGS) entry which is preliminary data.</text>
</comment>
<evidence type="ECO:0000313" key="1">
    <source>
        <dbReference type="EMBL" id="KAH3706655.1"/>
    </source>
</evidence>
<organism evidence="1 2">
    <name type="scientific">Dreissena polymorpha</name>
    <name type="common">Zebra mussel</name>
    <name type="synonym">Mytilus polymorpha</name>
    <dbReference type="NCBI Taxonomy" id="45954"/>
    <lineage>
        <taxon>Eukaryota</taxon>
        <taxon>Metazoa</taxon>
        <taxon>Spiralia</taxon>
        <taxon>Lophotrochozoa</taxon>
        <taxon>Mollusca</taxon>
        <taxon>Bivalvia</taxon>
        <taxon>Autobranchia</taxon>
        <taxon>Heteroconchia</taxon>
        <taxon>Euheterodonta</taxon>
        <taxon>Imparidentia</taxon>
        <taxon>Neoheterodontei</taxon>
        <taxon>Myida</taxon>
        <taxon>Dreissenoidea</taxon>
        <taxon>Dreissenidae</taxon>
        <taxon>Dreissena</taxon>
    </lineage>
</organism>
<reference evidence="1" key="2">
    <citation type="submission" date="2020-11" db="EMBL/GenBank/DDBJ databases">
        <authorList>
            <person name="McCartney M.A."/>
            <person name="Auch B."/>
            <person name="Kono T."/>
            <person name="Mallez S."/>
            <person name="Becker A."/>
            <person name="Gohl D.M."/>
            <person name="Silverstein K.A.T."/>
            <person name="Koren S."/>
            <person name="Bechman K.B."/>
            <person name="Herman A."/>
            <person name="Abrahante J.E."/>
            <person name="Garbe J."/>
        </authorList>
    </citation>
    <scope>NUCLEOTIDE SEQUENCE</scope>
    <source>
        <strain evidence="1">Duluth1</strain>
        <tissue evidence="1">Whole animal</tissue>
    </source>
</reference>
<reference evidence="1" key="1">
    <citation type="journal article" date="2019" name="bioRxiv">
        <title>The Genome of the Zebra Mussel, Dreissena polymorpha: A Resource for Invasive Species Research.</title>
        <authorList>
            <person name="McCartney M.A."/>
            <person name="Auch B."/>
            <person name="Kono T."/>
            <person name="Mallez S."/>
            <person name="Zhang Y."/>
            <person name="Obille A."/>
            <person name="Becker A."/>
            <person name="Abrahante J.E."/>
            <person name="Garbe J."/>
            <person name="Badalamenti J.P."/>
            <person name="Herman A."/>
            <person name="Mangelson H."/>
            <person name="Liachko I."/>
            <person name="Sullivan S."/>
            <person name="Sone E.D."/>
            <person name="Koren S."/>
            <person name="Silverstein K.A.T."/>
            <person name="Beckman K.B."/>
            <person name="Gohl D.M."/>
        </authorList>
    </citation>
    <scope>NUCLEOTIDE SEQUENCE</scope>
    <source>
        <strain evidence="1">Duluth1</strain>
        <tissue evidence="1">Whole animal</tissue>
    </source>
</reference>
<keyword evidence="2" id="KW-1185">Reference proteome</keyword>
<gene>
    <name evidence="1" type="ORF">DPMN_066043</name>
</gene>
<proteinExistence type="predicted"/>
<protein>
    <submittedName>
        <fullName evidence="1">Uncharacterized protein</fullName>
    </submittedName>
</protein>